<dbReference type="AlphaFoldDB" id="A0A6L5XYW0"/>
<evidence type="ECO:0000313" key="1">
    <source>
        <dbReference type="EMBL" id="MSS64066.1"/>
    </source>
</evidence>
<evidence type="ECO:0000313" key="2">
    <source>
        <dbReference type="Proteomes" id="UP000482209"/>
    </source>
</evidence>
<dbReference type="EMBL" id="VUMT01000013">
    <property type="protein sequence ID" value="MSS64066.1"/>
    <property type="molecule type" value="Genomic_DNA"/>
</dbReference>
<name>A0A6L5XYW0_9FIRM</name>
<gene>
    <name evidence="1" type="ORF">FYJ58_09295</name>
</gene>
<keyword evidence="2" id="KW-1185">Reference proteome</keyword>
<dbReference type="Proteomes" id="UP000482209">
    <property type="component" value="Unassembled WGS sequence"/>
</dbReference>
<reference evidence="1 2" key="1">
    <citation type="submission" date="2019-08" db="EMBL/GenBank/DDBJ databases">
        <title>In-depth cultivation of the pig gut microbiome towards novel bacterial diversity and tailored functional studies.</title>
        <authorList>
            <person name="Wylensek D."/>
            <person name="Hitch T.C.A."/>
            <person name="Clavel T."/>
        </authorList>
    </citation>
    <scope>NUCLEOTIDE SEQUENCE [LARGE SCALE GENOMIC DNA]</scope>
    <source>
        <strain evidence="1 2">WCA-693-APC-MOT-I</strain>
    </source>
</reference>
<organism evidence="1 2">
    <name type="scientific">Velocimicrobium porci</name>
    <dbReference type="NCBI Taxonomy" id="2606634"/>
    <lineage>
        <taxon>Bacteria</taxon>
        <taxon>Bacillati</taxon>
        <taxon>Bacillota</taxon>
        <taxon>Clostridia</taxon>
        <taxon>Lachnospirales</taxon>
        <taxon>Lachnospiraceae</taxon>
        <taxon>Velocimicrobium</taxon>
    </lineage>
</organism>
<accession>A0A6L5XYW0</accession>
<sequence>MEKTAMNNLLYFEYYENKKSGFDTECFIEKYHLDCENKEKTDMFSFLEEVLEPQERVRFCSWKETLKEKKIDVSTFFFNIKTMQGMLKLTITMVPIINERSQEIEYYVGYFS</sequence>
<protein>
    <submittedName>
        <fullName evidence="1">Uncharacterized protein</fullName>
    </submittedName>
</protein>
<dbReference type="RefSeq" id="WP_154519471.1">
    <property type="nucleotide sequence ID" value="NZ_VUMT01000013.1"/>
</dbReference>
<comment type="caution">
    <text evidence="1">The sequence shown here is derived from an EMBL/GenBank/DDBJ whole genome shotgun (WGS) entry which is preliminary data.</text>
</comment>
<proteinExistence type="predicted"/>